<dbReference type="SUPFAM" id="SSF53448">
    <property type="entry name" value="Nucleotide-diphospho-sugar transferases"/>
    <property type="match status" value="1"/>
</dbReference>
<feature type="binding site" evidence="8">
    <location>
        <position position="142"/>
    </location>
    <ligand>
        <name>Mg(2+)</name>
        <dbReference type="ChEBI" id="CHEBI:18420"/>
    </ligand>
</feature>
<evidence type="ECO:0000256" key="1">
    <source>
        <dbReference type="ARBA" id="ARBA00022490"/>
    </source>
</evidence>
<evidence type="ECO:0000256" key="6">
    <source>
        <dbReference type="ARBA" id="ARBA00023134"/>
    </source>
</evidence>
<dbReference type="EMBL" id="FOSK01000007">
    <property type="protein sequence ID" value="SFK66749.1"/>
    <property type="molecule type" value="Genomic_DNA"/>
</dbReference>
<keyword evidence="6 8" id="KW-0342">GTP-binding</keyword>
<dbReference type="Proteomes" id="UP000199598">
    <property type="component" value="Unassembled WGS sequence"/>
</dbReference>
<comment type="cofactor">
    <cofactor evidence="8">
        <name>Mg(2+)</name>
        <dbReference type="ChEBI" id="CHEBI:18420"/>
    </cofactor>
</comment>
<evidence type="ECO:0000259" key="9">
    <source>
        <dbReference type="Pfam" id="PF12804"/>
    </source>
</evidence>
<dbReference type="PANTHER" id="PTHR19136:SF81">
    <property type="entry name" value="MOLYBDENUM COFACTOR GUANYLYLTRANSFERASE"/>
    <property type="match status" value="1"/>
</dbReference>
<dbReference type="InterPro" id="IPR013482">
    <property type="entry name" value="Molybde_CF_guanTrfase"/>
</dbReference>
<dbReference type="CDD" id="cd02503">
    <property type="entry name" value="MobA"/>
    <property type="match status" value="1"/>
</dbReference>
<dbReference type="InterPro" id="IPR025877">
    <property type="entry name" value="MobA-like_NTP_Trfase"/>
</dbReference>
<comment type="catalytic activity">
    <reaction evidence="8">
        <text>Mo-molybdopterin + GTP + H(+) = Mo-molybdopterin guanine dinucleotide + diphosphate</text>
        <dbReference type="Rhea" id="RHEA:34243"/>
        <dbReference type="ChEBI" id="CHEBI:15378"/>
        <dbReference type="ChEBI" id="CHEBI:33019"/>
        <dbReference type="ChEBI" id="CHEBI:37565"/>
        <dbReference type="ChEBI" id="CHEBI:71302"/>
        <dbReference type="ChEBI" id="CHEBI:71310"/>
        <dbReference type="EC" id="2.7.7.77"/>
    </reaction>
</comment>
<feature type="binding site" evidence="8">
    <location>
        <position position="142"/>
    </location>
    <ligand>
        <name>GTP</name>
        <dbReference type="ChEBI" id="CHEBI:37565"/>
    </ligand>
</feature>
<comment type="subcellular location">
    <subcellularLocation>
        <location evidence="8">Cytoplasm</location>
    </subcellularLocation>
</comment>
<feature type="domain" description="MobA-like NTP transferase" evidence="9">
    <location>
        <begin position="45"/>
        <end position="199"/>
    </location>
</feature>
<comment type="function">
    <text evidence="8">Transfers a GMP moiety from GTP to Mo-molybdopterin (Mo-MPT) cofactor (Moco or molybdenum cofactor) to form Mo-molybdopterin guanine dinucleotide (Mo-MGD) cofactor.</text>
</comment>
<comment type="caution">
    <text evidence="8">Lacks conserved residue(s) required for the propagation of feature annotation.</text>
</comment>
<evidence type="ECO:0000256" key="7">
    <source>
        <dbReference type="ARBA" id="ARBA00023150"/>
    </source>
</evidence>
<dbReference type="EC" id="2.7.7.77" evidence="8"/>
<keyword evidence="1 8" id="KW-0963">Cytoplasm</keyword>
<protein>
    <recommendedName>
        <fullName evidence="8">Molybdenum cofactor guanylyltransferase</fullName>
        <shortName evidence="8">MoCo guanylyltransferase</shortName>
        <ecNumber evidence="8">2.7.7.77</ecNumber>
    </recommendedName>
    <alternativeName>
        <fullName evidence="8">GTP:molybdopterin guanylyltransferase</fullName>
    </alternativeName>
    <alternativeName>
        <fullName evidence="8">Mo-MPT guanylyltransferase</fullName>
    </alternativeName>
    <alternativeName>
        <fullName evidence="8">Molybdopterin guanylyltransferase</fullName>
    </alternativeName>
    <alternativeName>
        <fullName evidence="8">Molybdopterin-guanine dinucleotide synthase</fullName>
        <shortName evidence="8">MGD synthase</shortName>
    </alternativeName>
</protein>
<keyword evidence="11" id="KW-1185">Reference proteome</keyword>
<evidence type="ECO:0000313" key="11">
    <source>
        <dbReference type="Proteomes" id="UP000199598"/>
    </source>
</evidence>
<comment type="caution">
    <text evidence="10">The sequence shown here is derived from an EMBL/GenBank/DDBJ whole genome shotgun (WGS) entry which is preliminary data.</text>
</comment>
<gene>
    <name evidence="8" type="primary">mobA</name>
    <name evidence="10" type="ORF">SAMN04488518_107294</name>
</gene>
<organism evidence="10 11">
    <name type="scientific">Pseudovibrio ascidiaceicola</name>
    <dbReference type="NCBI Taxonomy" id="285279"/>
    <lineage>
        <taxon>Bacteria</taxon>
        <taxon>Pseudomonadati</taxon>
        <taxon>Pseudomonadota</taxon>
        <taxon>Alphaproteobacteria</taxon>
        <taxon>Hyphomicrobiales</taxon>
        <taxon>Stappiaceae</taxon>
        <taxon>Pseudovibrio</taxon>
    </lineage>
</organism>
<comment type="domain">
    <text evidence="8">The N-terminal domain determines nucleotide recognition and specific binding, while the C-terminal domain determines the specific binding to the target protein.</text>
</comment>
<feature type="binding site" evidence="8">
    <location>
        <position position="61"/>
    </location>
    <ligand>
        <name>GTP</name>
        <dbReference type="ChEBI" id="CHEBI:37565"/>
    </ligand>
</feature>
<sequence>MVCDWMPLCTLPYPASQVALMICASGLSGKSGMSVETEKRNKVIGCILCGGKSRRMGGSDKALLDLNGTALLEHVASRLHGQVVQSVLSVNEPSGLHESLGLPMLTDELEGHLGPLAGVHSSLNWVRQNVPDASDVVTVAVDTPFFPTDLVETLAASRIANAGAPIICSSGGRDHFAFGLWSVALADPLKEYLLKGGRSIKGFFKDYPPVIVEFELQNAVDPFFNINTPEDIPVALEHIAQLQVQ</sequence>
<keyword evidence="4 8" id="KW-0547">Nucleotide-binding</keyword>
<evidence type="ECO:0000256" key="2">
    <source>
        <dbReference type="ARBA" id="ARBA00022679"/>
    </source>
</evidence>
<dbReference type="InterPro" id="IPR029044">
    <property type="entry name" value="Nucleotide-diphossugar_trans"/>
</dbReference>
<dbReference type="PANTHER" id="PTHR19136">
    <property type="entry name" value="MOLYBDENUM COFACTOR GUANYLYLTRANSFERASE"/>
    <property type="match status" value="1"/>
</dbReference>
<accession>A0A1I4BFJ0</accession>
<feature type="binding site" evidence="8">
    <location>
        <begin position="48"/>
        <end position="50"/>
    </location>
    <ligand>
        <name>GTP</name>
        <dbReference type="ChEBI" id="CHEBI:37565"/>
    </ligand>
</feature>
<dbReference type="NCBIfam" id="TIGR02665">
    <property type="entry name" value="molyb_mobA"/>
    <property type="match status" value="1"/>
</dbReference>
<evidence type="ECO:0000256" key="4">
    <source>
        <dbReference type="ARBA" id="ARBA00022741"/>
    </source>
</evidence>
<evidence type="ECO:0000256" key="5">
    <source>
        <dbReference type="ARBA" id="ARBA00022842"/>
    </source>
</evidence>
<name>A0A1I4BFJ0_9HYPH</name>
<evidence type="ECO:0000256" key="8">
    <source>
        <dbReference type="HAMAP-Rule" id="MF_00316"/>
    </source>
</evidence>
<feature type="binding site" evidence="8">
    <location>
        <position position="107"/>
    </location>
    <ligand>
        <name>GTP</name>
        <dbReference type="ChEBI" id="CHEBI:37565"/>
    </ligand>
</feature>
<reference evidence="10 11" key="1">
    <citation type="submission" date="2016-10" db="EMBL/GenBank/DDBJ databases">
        <authorList>
            <person name="Varghese N."/>
            <person name="Submissions S."/>
        </authorList>
    </citation>
    <scope>NUCLEOTIDE SEQUENCE [LARGE SCALE GENOMIC DNA]</scope>
    <source>
        <strain evidence="10 11">DSM 16392</strain>
    </source>
</reference>
<dbReference type="Pfam" id="PF12804">
    <property type="entry name" value="NTP_transf_3"/>
    <property type="match status" value="1"/>
</dbReference>
<proteinExistence type="inferred from homology"/>
<comment type="similarity">
    <text evidence="8">Belongs to the MobA family.</text>
</comment>
<dbReference type="Gene3D" id="3.90.550.10">
    <property type="entry name" value="Spore Coat Polysaccharide Biosynthesis Protein SpsA, Chain A"/>
    <property type="match status" value="1"/>
</dbReference>
<keyword evidence="3 8" id="KW-0479">Metal-binding</keyword>
<keyword evidence="7 8" id="KW-0501">Molybdenum cofactor biosynthesis</keyword>
<keyword evidence="5 8" id="KW-0460">Magnesium</keyword>
<keyword evidence="2 8" id="KW-0808">Transferase</keyword>
<evidence type="ECO:0000313" key="10">
    <source>
        <dbReference type="EMBL" id="SFK66749.1"/>
    </source>
</evidence>
<comment type="subunit">
    <text evidence="8">Monomer.</text>
</comment>
<dbReference type="HAMAP" id="MF_00316">
    <property type="entry name" value="MobA"/>
    <property type="match status" value="1"/>
</dbReference>
<evidence type="ECO:0000256" key="3">
    <source>
        <dbReference type="ARBA" id="ARBA00022723"/>
    </source>
</evidence>